<dbReference type="Proteomes" id="UP000027238">
    <property type="component" value="Unassembled WGS sequence"/>
</dbReference>
<evidence type="ECO:0000256" key="1">
    <source>
        <dbReference type="SAM" id="Coils"/>
    </source>
</evidence>
<feature type="coiled-coil region" evidence="1">
    <location>
        <begin position="333"/>
        <end position="447"/>
    </location>
</feature>
<feature type="region of interest" description="Disordered" evidence="2">
    <location>
        <begin position="679"/>
        <end position="704"/>
    </location>
</feature>
<reference evidence="5" key="1">
    <citation type="journal article" date="2014" name="Genome Announc.">
        <title>Draft genome sequence of Colletotrichum sublineola, a destructive pathogen of cultivated sorghum.</title>
        <authorList>
            <person name="Baroncelli R."/>
            <person name="Sanz-Martin J.M."/>
            <person name="Rech G.E."/>
            <person name="Sukno S.A."/>
            <person name="Thon M.R."/>
        </authorList>
    </citation>
    <scope>NUCLEOTIDE SEQUENCE [LARGE SCALE GENOMIC DNA]</scope>
    <source>
        <strain evidence="5">TX430BB</strain>
    </source>
</reference>
<feature type="coiled-coil region" evidence="1">
    <location>
        <begin position="92"/>
        <end position="185"/>
    </location>
</feature>
<dbReference type="OrthoDB" id="4847430at2759"/>
<dbReference type="Gene3D" id="1.10.287.1490">
    <property type="match status" value="1"/>
</dbReference>
<keyword evidence="5" id="KW-1185">Reference proteome</keyword>
<feature type="compositionally biased region" description="Low complexity" evidence="2">
    <location>
        <begin position="804"/>
        <end position="815"/>
    </location>
</feature>
<accession>A0A066XSJ6</accession>
<feature type="compositionally biased region" description="Basic residues" evidence="2">
    <location>
        <begin position="835"/>
        <end position="847"/>
    </location>
</feature>
<feature type="region of interest" description="Disordered" evidence="2">
    <location>
        <begin position="627"/>
        <end position="656"/>
    </location>
</feature>
<evidence type="ECO:0000256" key="2">
    <source>
        <dbReference type="SAM" id="MobiDB-lite"/>
    </source>
</evidence>
<evidence type="ECO:0000256" key="3">
    <source>
        <dbReference type="SAM" id="Phobius"/>
    </source>
</evidence>
<sequence length="860" mass="96378">MAIFQIAGWLYNYLPKLLLAVKAAVSFEIPIYTLIVVPFFYFFVIAPIIRSFVPKATGGTESERPPTKTAPELSNEQRAAEARRCRLPGPVCESVRTRLESKTSEVKELARELGEAEQRELDAYDAAEASRNSHKLIRQRLDETEQQIVRYASEANTIRKLEILLAESEKKVAEAEQRVAKGERLLKTEVEHSKWAVEKKERQVSKLHEDMSKVVRTAKDRIGALNPKINSLERELDTATRKDMSADVQVLLAEKDATIQFLTEVGLAVEKDRDEKMSYAETMYASLQTENDTLRQKLSDSAEQASRKDHEVRTLRDDLTNAQTQTQTAEAVSYEKEKKIDKIEKQLRKVTDESKTAMAHANDQVGKLRAKLSAAQEKMVSGVTKQSIEGLKYQLEELRNQLTDAHSNHDSKMSQASAIHTEQQQYIESLRNDMNAACIEHANMSEEISRLQGLLNQHAASDANTSAIEQRIPTMQNQHQTDLNEVKSIIDAKDGEIKHLQDSLVGMQKHIASLQEEVDEIQEHVDDQDEHVDNLEQKLCKALINEKKAIERFNELENKKKKEAGADLLRYNRLKVEYNKATQERDKLLAGNQTDESKRLGDQLAKALDLMVTRDLEISQLKEKIESITSKTGRNHAGANTSTEKQNKPQTNPKQTRIYTPDIRWKQHKALDIIGKVQLAEEMKDDDDDEMETDNTGGEEPTEDEAIEPAMNQAIDESNHEYSARTAAAFTTAIQAPCVTNPFAAPGPPATAHDFSAVFGRLGPMATVGGQATGPPASPEKPTTPESATERHLSGVTFWVPRKAPATTPTPQQQQEKQIDDGVEAPDTPAPMAGRKLKKPSARRRQRAKELGDLSSVPQQ</sequence>
<dbReference type="HOGENOM" id="CLU_014274_0_0_1"/>
<keyword evidence="1" id="KW-0175">Coiled coil</keyword>
<feature type="coiled-coil region" evidence="1">
    <location>
        <begin position="497"/>
        <end position="538"/>
    </location>
</feature>
<evidence type="ECO:0000313" key="5">
    <source>
        <dbReference type="Proteomes" id="UP000027238"/>
    </source>
</evidence>
<organism evidence="4 5">
    <name type="scientific">Colletotrichum sublineola</name>
    <name type="common">Sorghum anthracnose fungus</name>
    <dbReference type="NCBI Taxonomy" id="1173701"/>
    <lineage>
        <taxon>Eukaryota</taxon>
        <taxon>Fungi</taxon>
        <taxon>Dikarya</taxon>
        <taxon>Ascomycota</taxon>
        <taxon>Pezizomycotina</taxon>
        <taxon>Sordariomycetes</taxon>
        <taxon>Hypocreomycetidae</taxon>
        <taxon>Glomerellales</taxon>
        <taxon>Glomerellaceae</taxon>
        <taxon>Colletotrichum</taxon>
        <taxon>Colletotrichum graminicola species complex</taxon>
    </lineage>
</organism>
<protein>
    <submittedName>
        <fullName evidence="4">Uncharacterized protein</fullName>
    </submittedName>
</protein>
<name>A0A066XSJ6_COLSU</name>
<feature type="transmembrane region" description="Helical" evidence="3">
    <location>
        <begin position="29"/>
        <end position="49"/>
    </location>
</feature>
<proteinExistence type="predicted"/>
<gene>
    <name evidence="4" type="ORF">CSUB01_10550</name>
</gene>
<dbReference type="AlphaFoldDB" id="A0A066XSJ6"/>
<keyword evidence="3" id="KW-0472">Membrane</keyword>
<keyword evidence="3" id="KW-0812">Transmembrane</keyword>
<comment type="caution">
    <text evidence="4">The sequence shown here is derived from an EMBL/GenBank/DDBJ whole genome shotgun (WGS) entry which is preliminary data.</text>
</comment>
<dbReference type="eggNOG" id="KOG1836">
    <property type="taxonomic scope" value="Eukaryota"/>
</dbReference>
<feature type="region of interest" description="Disordered" evidence="2">
    <location>
        <begin position="56"/>
        <end position="82"/>
    </location>
</feature>
<evidence type="ECO:0000313" key="4">
    <source>
        <dbReference type="EMBL" id="KDN72188.1"/>
    </source>
</evidence>
<dbReference type="OMA" id="NMAQESE"/>
<dbReference type="EMBL" id="JMSE01000027">
    <property type="protein sequence ID" value="KDN72188.1"/>
    <property type="molecule type" value="Genomic_DNA"/>
</dbReference>
<feature type="compositionally biased region" description="Acidic residues" evidence="2">
    <location>
        <begin position="683"/>
        <end position="693"/>
    </location>
</feature>
<dbReference type="STRING" id="1173701.A0A066XSJ6"/>
<feature type="region of interest" description="Disordered" evidence="2">
    <location>
        <begin position="766"/>
        <end position="860"/>
    </location>
</feature>
<keyword evidence="3" id="KW-1133">Transmembrane helix</keyword>